<dbReference type="EMBL" id="BJWL01000023">
    <property type="protein sequence ID" value="GFZ13481.1"/>
    <property type="molecule type" value="Genomic_DNA"/>
</dbReference>
<evidence type="ECO:0000259" key="7">
    <source>
        <dbReference type="PROSITE" id="PS50004"/>
    </source>
</evidence>
<keyword evidence="4 6" id="KW-1133">Transmembrane helix</keyword>
<reference evidence="8 9" key="1">
    <citation type="submission" date="2019-07" db="EMBL/GenBank/DDBJ databases">
        <title>De Novo Assembly of kiwifruit Actinidia rufa.</title>
        <authorList>
            <person name="Sugita-Konishi S."/>
            <person name="Sato K."/>
            <person name="Mori E."/>
            <person name="Abe Y."/>
            <person name="Kisaki G."/>
            <person name="Hamano K."/>
            <person name="Suezawa K."/>
            <person name="Otani M."/>
            <person name="Fukuda T."/>
            <person name="Manabe T."/>
            <person name="Gomi K."/>
            <person name="Tabuchi M."/>
            <person name="Akimitsu K."/>
            <person name="Kataoka I."/>
        </authorList>
    </citation>
    <scope>NUCLEOTIDE SEQUENCE [LARGE SCALE GENOMIC DNA]</scope>
    <source>
        <strain evidence="9">cv. Fuchu</strain>
    </source>
</reference>
<comment type="caution">
    <text evidence="8">The sequence shown here is derived from an EMBL/GenBank/DDBJ whole genome shotgun (WGS) entry which is preliminary data.</text>
</comment>
<organism evidence="8 9">
    <name type="scientific">Actinidia rufa</name>
    <dbReference type="NCBI Taxonomy" id="165716"/>
    <lineage>
        <taxon>Eukaryota</taxon>
        <taxon>Viridiplantae</taxon>
        <taxon>Streptophyta</taxon>
        <taxon>Embryophyta</taxon>
        <taxon>Tracheophyta</taxon>
        <taxon>Spermatophyta</taxon>
        <taxon>Magnoliopsida</taxon>
        <taxon>eudicotyledons</taxon>
        <taxon>Gunneridae</taxon>
        <taxon>Pentapetalae</taxon>
        <taxon>asterids</taxon>
        <taxon>Ericales</taxon>
        <taxon>Actinidiaceae</taxon>
        <taxon>Actinidia</taxon>
    </lineage>
</organism>
<keyword evidence="5 6" id="KW-0472">Membrane</keyword>
<name>A0A7J0GRR9_9ERIC</name>
<keyword evidence="3" id="KW-0677">Repeat</keyword>
<dbReference type="CDD" id="cd08378">
    <property type="entry name" value="C2B_MCTP_PRT_plant"/>
    <property type="match status" value="1"/>
</dbReference>
<dbReference type="CDD" id="cd04022">
    <property type="entry name" value="C2A_MCTP_PRT_plant"/>
    <property type="match status" value="1"/>
</dbReference>
<dbReference type="GO" id="GO:0016020">
    <property type="term" value="C:membrane"/>
    <property type="evidence" value="ECO:0007669"/>
    <property type="project" value="UniProtKB-SubCell"/>
</dbReference>
<dbReference type="PANTHER" id="PTHR31425">
    <property type="entry name" value="PHOSPHORIBOSYLANTHRANILATE TRANSFERASE ISOFORM 1"/>
    <property type="match status" value="1"/>
</dbReference>
<dbReference type="Proteomes" id="UP000585474">
    <property type="component" value="Unassembled WGS sequence"/>
</dbReference>
<dbReference type="InterPro" id="IPR000008">
    <property type="entry name" value="C2_dom"/>
</dbReference>
<dbReference type="InterPro" id="IPR047258">
    <property type="entry name" value="C2C_MCTP_PRT_plant"/>
</dbReference>
<evidence type="ECO:0000256" key="4">
    <source>
        <dbReference type="ARBA" id="ARBA00022989"/>
    </source>
</evidence>
<evidence type="ECO:0000256" key="1">
    <source>
        <dbReference type="ARBA" id="ARBA00004141"/>
    </source>
</evidence>
<proteinExistence type="predicted"/>
<feature type="domain" description="C2" evidence="7">
    <location>
        <begin position="367"/>
        <end position="493"/>
    </location>
</feature>
<keyword evidence="8" id="KW-0808">Transferase</keyword>
<dbReference type="InterPro" id="IPR047259">
    <property type="entry name" value="QUIRKY-like"/>
</dbReference>
<accession>A0A7J0GRR9</accession>
<feature type="domain" description="C2" evidence="7">
    <location>
        <begin position="1"/>
        <end position="110"/>
    </location>
</feature>
<comment type="subcellular location">
    <subcellularLocation>
        <location evidence="1">Membrane</location>
        <topology evidence="1">Multi-pass membrane protein</topology>
    </subcellularLocation>
</comment>
<evidence type="ECO:0000256" key="3">
    <source>
        <dbReference type="ARBA" id="ARBA00022737"/>
    </source>
</evidence>
<dbReference type="InterPro" id="IPR035892">
    <property type="entry name" value="C2_domain_sf"/>
</dbReference>
<evidence type="ECO:0000256" key="5">
    <source>
        <dbReference type="ARBA" id="ARBA00023136"/>
    </source>
</evidence>
<evidence type="ECO:0000313" key="8">
    <source>
        <dbReference type="EMBL" id="GFZ13481.1"/>
    </source>
</evidence>
<protein>
    <submittedName>
        <fullName evidence="8">C2 calcium/lipid-binding plant phosphoribosyltransferase family protein</fullName>
    </submittedName>
</protein>
<feature type="transmembrane region" description="Helical" evidence="6">
    <location>
        <begin position="631"/>
        <end position="664"/>
    </location>
</feature>
<evidence type="ECO:0000256" key="2">
    <source>
        <dbReference type="ARBA" id="ARBA00022692"/>
    </source>
</evidence>
<dbReference type="AlphaFoldDB" id="A0A7J0GRR9"/>
<sequence>MSNGKEKLVVEVVAAHNLMPKDGEGSSSPFVEVEFENQRQRTQVKYKDLNPIWNEKLVFFINNVADLPYRTVEVNVFNEKRSSNSRNFLGKVRVSGSVICREGEEMAQLHTLDKRSLFSHVRGEISLKLYLSTREEVKEVINGSDLGSVSASSVFSKKSKQQGTTMAVHHQQENKKNNQTQQNLKPIEPSPGEIKPVFITTVPGPAINTSAAAPVFRGGAVGEFSLKERPVPTSVVAREIAAFGGGEVVAEVKLGNYRGITKRVGPNNPDWNQVFAFSKDCVQSSTVEIFIKEKDKDEFLGRVSFDLNEIPKRVPPDSQLAPQWHRLEDKKGEKSKGSEIMVSIWFGTQADEAFAEAWHSKAANVHLDGLCSIKSKVYLSPKLWYLRVQVIEAQDIVLASSMVRYPELSVMVKVGNQVLRTRISQPSPNRPFSNPFWNEDLMFVVAEPFEDYLLVSVDDRVGPTRDEAVGRVILPVTAIDRRFDDKPVNSRWFNLDVHGSDSKSVGRFGSRIHIRASLDGGYHVLDESTMYSSDVRPTAKQLWKPNIGPLAVNQLESLRYQAMNVVAGRLSRAEPPLGREVVEYMLDHDSHMWSMRKSKANFFRLMNVVSGVVGIGRFVESIRNWHKPFYSALFVLFFIVVVFVPDVIIPFVMIMLALVGIWRYRSRSRHPPHMDMKLSYAEGVHPDELDEEFDSFPTSRSAEVVRMRYDRLRSVAGRIQTVIGDMATQGERFQALLSWRDPRATFLFVVLCLVAAFGFYFVPIKWVVAAWGLYFLRPPRFRSKLPSLAVTFFKRLPTKVDSML</sequence>
<dbReference type="InterPro" id="IPR047257">
    <property type="entry name" value="C2B_MCTP_PRT_plant"/>
</dbReference>
<gene>
    <name evidence="8" type="ORF">Acr_23g0018660</name>
</gene>
<dbReference type="Gene3D" id="2.60.40.150">
    <property type="entry name" value="C2 domain"/>
    <property type="match status" value="3"/>
</dbReference>
<dbReference type="GO" id="GO:0016757">
    <property type="term" value="F:glycosyltransferase activity"/>
    <property type="evidence" value="ECO:0007669"/>
    <property type="project" value="UniProtKB-KW"/>
</dbReference>
<dbReference type="Pfam" id="PF00168">
    <property type="entry name" value="C2"/>
    <property type="match status" value="3"/>
</dbReference>
<keyword evidence="2 6" id="KW-0812">Transmembrane</keyword>
<feature type="domain" description="C2" evidence="7">
    <location>
        <begin position="201"/>
        <end position="325"/>
    </location>
</feature>
<dbReference type="SUPFAM" id="SSF49562">
    <property type="entry name" value="C2 domain (Calcium/lipid-binding domain, CaLB)"/>
    <property type="match status" value="3"/>
</dbReference>
<dbReference type="CDD" id="cd04019">
    <property type="entry name" value="C2C_MCTP_PRT_plant"/>
    <property type="match status" value="1"/>
</dbReference>
<dbReference type="PROSITE" id="PS50004">
    <property type="entry name" value="C2"/>
    <property type="match status" value="3"/>
</dbReference>
<dbReference type="InterPro" id="IPR013583">
    <property type="entry name" value="MCTP_C"/>
</dbReference>
<dbReference type="PANTHER" id="PTHR31425:SF48">
    <property type="entry name" value="MULTIPLE C2 DOMAIN AND TRANSMEMBRANE REGION PROTEIN 10"/>
    <property type="match status" value="1"/>
</dbReference>
<evidence type="ECO:0000256" key="6">
    <source>
        <dbReference type="SAM" id="Phobius"/>
    </source>
</evidence>
<dbReference type="Pfam" id="PF08372">
    <property type="entry name" value="PRT_C"/>
    <property type="match status" value="1"/>
</dbReference>
<dbReference type="SMART" id="SM00239">
    <property type="entry name" value="C2"/>
    <property type="match status" value="3"/>
</dbReference>
<dbReference type="OrthoDB" id="67700at2759"/>
<keyword evidence="9" id="KW-1185">Reference proteome</keyword>
<evidence type="ECO:0000313" key="9">
    <source>
        <dbReference type="Proteomes" id="UP000585474"/>
    </source>
</evidence>
<keyword evidence="8" id="KW-0328">Glycosyltransferase</keyword>
<feature type="transmembrane region" description="Helical" evidence="6">
    <location>
        <begin position="746"/>
        <end position="776"/>
    </location>
</feature>